<organism evidence="1 2">
    <name type="scientific">Plakobranchus ocellatus</name>
    <dbReference type="NCBI Taxonomy" id="259542"/>
    <lineage>
        <taxon>Eukaryota</taxon>
        <taxon>Metazoa</taxon>
        <taxon>Spiralia</taxon>
        <taxon>Lophotrochozoa</taxon>
        <taxon>Mollusca</taxon>
        <taxon>Gastropoda</taxon>
        <taxon>Heterobranchia</taxon>
        <taxon>Euthyneura</taxon>
        <taxon>Panpulmonata</taxon>
        <taxon>Sacoglossa</taxon>
        <taxon>Placobranchoidea</taxon>
        <taxon>Plakobranchidae</taxon>
        <taxon>Plakobranchus</taxon>
    </lineage>
</organism>
<protein>
    <submittedName>
        <fullName evidence="1">Uncharacterized protein</fullName>
    </submittedName>
</protein>
<evidence type="ECO:0000313" key="1">
    <source>
        <dbReference type="EMBL" id="GFO00505.1"/>
    </source>
</evidence>
<gene>
    <name evidence="1" type="ORF">PoB_002701000</name>
</gene>
<dbReference type="Proteomes" id="UP000735302">
    <property type="component" value="Unassembled WGS sequence"/>
</dbReference>
<dbReference type="EMBL" id="BLXT01003118">
    <property type="protein sequence ID" value="GFO00505.1"/>
    <property type="molecule type" value="Genomic_DNA"/>
</dbReference>
<evidence type="ECO:0000313" key="2">
    <source>
        <dbReference type="Proteomes" id="UP000735302"/>
    </source>
</evidence>
<accession>A0AAV3ZXA9</accession>
<name>A0AAV3ZXA9_9GAST</name>
<dbReference type="AlphaFoldDB" id="A0AAV3ZXA9"/>
<comment type="caution">
    <text evidence="1">The sequence shown here is derived from an EMBL/GenBank/DDBJ whole genome shotgun (WGS) entry which is preliminary data.</text>
</comment>
<keyword evidence="2" id="KW-1185">Reference proteome</keyword>
<sequence>MEDRRHIKLEKVGCAFGRYGEVLQNKVLPIRFRFSLAQDSKKAGEQAIATFRFSLAQDSKKAGDSLSPHFGYAWVRRLKL</sequence>
<proteinExistence type="predicted"/>
<reference evidence="1 2" key="1">
    <citation type="journal article" date="2021" name="Elife">
        <title>Chloroplast acquisition without the gene transfer in kleptoplastic sea slugs, Plakobranchus ocellatus.</title>
        <authorList>
            <person name="Maeda T."/>
            <person name="Takahashi S."/>
            <person name="Yoshida T."/>
            <person name="Shimamura S."/>
            <person name="Takaki Y."/>
            <person name="Nagai Y."/>
            <person name="Toyoda A."/>
            <person name="Suzuki Y."/>
            <person name="Arimoto A."/>
            <person name="Ishii H."/>
            <person name="Satoh N."/>
            <person name="Nishiyama T."/>
            <person name="Hasebe M."/>
            <person name="Maruyama T."/>
            <person name="Minagawa J."/>
            <person name="Obokata J."/>
            <person name="Shigenobu S."/>
        </authorList>
    </citation>
    <scope>NUCLEOTIDE SEQUENCE [LARGE SCALE GENOMIC DNA]</scope>
</reference>